<dbReference type="Proteomes" id="UP000028840">
    <property type="component" value="Unassembled WGS sequence"/>
</dbReference>
<feature type="compositionally biased region" description="Polar residues" evidence="1">
    <location>
        <begin position="581"/>
        <end position="599"/>
    </location>
</feature>
<keyword evidence="2" id="KW-0472">Membrane</keyword>
<accession>A0A086PI62</accession>
<feature type="compositionally biased region" description="Basic and acidic residues" evidence="1">
    <location>
        <begin position="535"/>
        <end position="550"/>
    </location>
</feature>
<reference evidence="3 4" key="1">
    <citation type="submission" date="2014-08" db="EMBL/GenBank/DDBJ databases">
        <authorList>
            <person name="Sibley D."/>
            <person name="Venepally P."/>
            <person name="Karamycheva S."/>
            <person name="Hadjithomas M."/>
            <person name="Khan A."/>
            <person name="Brunk B."/>
            <person name="Roos D."/>
            <person name="Caler E."/>
            <person name="Lorenzi H."/>
        </authorList>
    </citation>
    <scope>NUCLEOTIDE SEQUENCE [LARGE SCALE GENOMIC DNA]</scope>
    <source>
        <strain evidence="3 4">VAND</strain>
    </source>
</reference>
<dbReference type="Gene3D" id="1.20.1250.20">
    <property type="entry name" value="MFS general substrate transporter like domains"/>
    <property type="match status" value="1"/>
</dbReference>
<evidence type="ECO:0000313" key="4">
    <source>
        <dbReference type="Proteomes" id="UP000028840"/>
    </source>
</evidence>
<dbReference type="PANTHER" id="PTHR24216">
    <property type="entry name" value="PAXILLIN-RELATED"/>
    <property type="match status" value="1"/>
</dbReference>
<feature type="region of interest" description="Disordered" evidence="1">
    <location>
        <begin position="1022"/>
        <end position="1074"/>
    </location>
</feature>
<gene>
    <name evidence="3" type="ORF">TGVAND_220430</name>
</gene>
<dbReference type="EMBL" id="AEYJ02001725">
    <property type="protein sequence ID" value="KFH00044.1"/>
    <property type="molecule type" value="Genomic_DNA"/>
</dbReference>
<feature type="transmembrane region" description="Helical" evidence="2">
    <location>
        <begin position="1308"/>
        <end position="1326"/>
    </location>
</feature>
<sequence>MEVDPRPWSPPRNRDSAAGLASPPFEATSARGNTFLLPASEPNFSPAKDLSFSGAGVGLVVEDNSVRNETALPESPPGMASLTASNSPPFSSVSSHPHSASASPPPSSSASPPPSSSASPPPSSSSSSPHPSSSAAGSRASHGERSESEPTSGVDLVRHPESMDELLAATRMAADRIASARQTSPFAPTLPGFSLRFFSFLVAFLSVFAVHLHIASLSLLVRRDAAELTTGQPFAGEVERAAAPEGSGGATHSEARGSLSVGPSLASAFAGLDLSTVGSSVGDIRGNAPRVSSGDRFTPVVRPEEYGEASVSSFQNAKETHADPRILEEKKKTEPGSLASLFFSRGQTPGPSRPEESTSSSLKEAASALSASLQESPSSEFFVTSLLDMSALLTSASPLPASWPVAEDILIAWHLVCQALGCLFFGCAADSKGRRWVLSRALKLLAFSSLAFTVSALLTARIFHKEPAGHLSNPPQPSSSSPLSASLLSARSAIPLENSGPQAPAVAGSLARARRAGLMRLVDLQAETDSQTGEAGKERADTSRETDASRSEVSASILRATRGQAGAFNKVARETPKQVESLPQSTKAQDGNLTKQSSFPLDVVESLRWDSRKDVREAGGEMGDAGEGEAAVSASANSSPASSSWMSILEEDGEGNPFSSDASGARGVRVPANFSSLLSPPLLVHSLTSLAPGELRRRETFQKPDSSLSPSFSWETLRGLGVSLMHAVLVFFARAFHVLKSFSLSASVWLPTVAAPLFALFFFSMAAAACGGVFVAAHCICFEAAAAFRLSIHSKQSEGSAAAESSSPAEAASPGSPLCSPRTGDEDGALASRVSRDPEALDSSLLSAASPVREGRLPSGVWRPAKKFFSRLFTPLSRALRRQQSPRAGSRFAFSSSPYIPIAYLVAVQMAAHFFLPVVLSAALSKLAPSAPAVSIAPFPLFCLGASFPLPLCLLLVLVTDCVLTENPYFLSQRASLLKALRSGQHEEAELHTSGPSSRVHPTPSDDSRFSSATYLVVNIQSSPESGANPKPLSLRSSSKHGQTSFPEACIRSPGSSSPSELNSDSQEPHVQRRIRLETSRASRRSSSSPANELLAPLLAGSGEDEGEAVSASVEDPQPPERSDRRFLTSCLRAPFFWFCSWRARRSCMQFSCLCAVASAAQKSLPVYRQYLGTKRVTSLWGVTAPAAFIGAALCLRGFFRFLLLDCVVLRDGEKAVVQPTGGSLGFSSRQTQMATLGPLTTLDLPWYGIPVAPVAGVAADPAIRLEPSIEPQLRLFHLSIPVMLVRVLTAILPVFLLSLLPPKPLQMVGGIICGFMSFGIALTLTTLSQRFPSIPPISASKTASLLYEVVFSWCSFAPAFTVALLPLQGFHTGVRGGAAGAASACVRAGAGLAILAVQLLFRLPSWWDFPDIFSTDDTSSAPSLDSVLGADGSAAGPSVRTPEQPVGAGLPAVTSGDDACSAEAVAAAMFACGYYVIAAALTLMLTTHVRLPKFFGDQIVEEEEEGLQDLTAEARRRRRKNSARPELCRLVSQRWGAQWVEGEEEGVGVILDRLYIHLVTHPVDSSGGELEDDDDLEEVGDDVCLPGPESEQPKEGGVEERADGGSGRCSPRRALRNRKSSVYPK</sequence>
<feature type="compositionally biased region" description="Low complexity" evidence="1">
    <location>
        <begin position="1053"/>
        <end position="1066"/>
    </location>
</feature>
<feature type="transmembrane region" description="Helical" evidence="2">
    <location>
        <begin position="1380"/>
        <end position="1402"/>
    </location>
</feature>
<dbReference type="InterPro" id="IPR036259">
    <property type="entry name" value="MFS_trans_sf"/>
</dbReference>
<feature type="compositionally biased region" description="Basic and acidic residues" evidence="1">
    <location>
        <begin position="1592"/>
        <end position="1604"/>
    </location>
</feature>
<name>A0A086PI62_TOXGO</name>
<evidence type="ECO:0000256" key="1">
    <source>
        <dbReference type="SAM" id="MobiDB-lite"/>
    </source>
</evidence>
<feature type="transmembrane region" description="Helical" evidence="2">
    <location>
        <begin position="902"/>
        <end position="924"/>
    </location>
</feature>
<feature type="transmembrane region" description="Helical" evidence="2">
    <location>
        <begin position="1465"/>
        <end position="1486"/>
    </location>
</feature>
<dbReference type="OrthoDB" id="333881at2759"/>
<feature type="region of interest" description="Disordered" evidence="1">
    <location>
        <begin position="988"/>
        <end position="1009"/>
    </location>
</feature>
<feature type="region of interest" description="Disordered" evidence="1">
    <location>
        <begin position="525"/>
        <end position="599"/>
    </location>
</feature>
<feature type="region of interest" description="Disordered" evidence="1">
    <location>
        <begin position="799"/>
        <end position="830"/>
    </location>
</feature>
<feature type="compositionally biased region" description="Pro residues" evidence="1">
    <location>
        <begin position="103"/>
        <end position="123"/>
    </location>
</feature>
<feature type="compositionally biased region" description="Polar residues" evidence="1">
    <location>
        <begin position="1035"/>
        <end position="1046"/>
    </location>
</feature>
<feature type="compositionally biased region" description="Low complexity" evidence="1">
    <location>
        <begin position="628"/>
        <end position="640"/>
    </location>
</feature>
<feature type="transmembrane region" description="Helical" evidence="2">
    <location>
        <begin position="1276"/>
        <end position="1301"/>
    </location>
</feature>
<feature type="region of interest" description="Disordered" evidence="1">
    <location>
        <begin position="68"/>
        <end position="159"/>
    </location>
</feature>
<keyword evidence="2 3" id="KW-0812">Transmembrane</keyword>
<feature type="transmembrane region" description="Helical" evidence="2">
    <location>
        <begin position="748"/>
        <end position="767"/>
    </location>
</feature>
<evidence type="ECO:0000313" key="3">
    <source>
        <dbReference type="EMBL" id="KFH00044.1"/>
    </source>
</evidence>
<feature type="transmembrane region" description="Helical" evidence="2">
    <location>
        <begin position="717"/>
        <end position="736"/>
    </location>
</feature>
<organism evidence="3 4">
    <name type="scientific">Toxoplasma gondii VAND</name>
    <dbReference type="NCBI Taxonomy" id="933077"/>
    <lineage>
        <taxon>Eukaryota</taxon>
        <taxon>Sar</taxon>
        <taxon>Alveolata</taxon>
        <taxon>Apicomplexa</taxon>
        <taxon>Conoidasida</taxon>
        <taxon>Coccidia</taxon>
        <taxon>Eucoccidiorida</taxon>
        <taxon>Eimeriorina</taxon>
        <taxon>Sarcocystidae</taxon>
        <taxon>Toxoplasma</taxon>
    </lineage>
</organism>
<protein>
    <submittedName>
        <fullName evidence="3">Putative transmembrane protein</fullName>
    </submittedName>
</protein>
<dbReference type="VEuPathDB" id="ToxoDB:TGVAND_220430"/>
<feature type="compositionally biased region" description="Low complexity" evidence="1">
    <location>
        <begin position="124"/>
        <end position="140"/>
    </location>
</feature>
<feature type="region of interest" description="Disordered" evidence="1">
    <location>
        <begin position="308"/>
        <end position="361"/>
    </location>
</feature>
<feature type="transmembrane region" description="Helical" evidence="2">
    <location>
        <begin position="1346"/>
        <end position="1368"/>
    </location>
</feature>
<comment type="caution">
    <text evidence="3">The sequence shown here is derived from an EMBL/GenBank/DDBJ whole genome shotgun (WGS) entry which is preliminary data.</text>
</comment>
<dbReference type="PANTHER" id="PTHR24216:SF65">
    <property type="entry name" value="PAXILLIN-LIKE PROTEIN 1"/>
    <property type="match status" value="1"/>
</dbReference>
<reference evidence="3 4" key="2">
    <citation type="journal article" date="2015" name="Eukaryot. Cell">
        <title>Genetic mapping reveals that sinefungin resistance in Toxoplasma gondii is controlled by a putative amino acid transporter locus that can be used as a negative selectable marker.</title>
        <authorList>
            <person name="Behnke M.S."/>
            <person name="Khan A."/>
            <person name="Sibley L.D."/>
        </authorList>
    </citation>
    <scope>NUCLEOTIDE SEQUENCE [LARGE SCALE GENOMIC DNA]</scope>
    <source>
        <strain evidence="3 4">VAND</strain>
    </source>
</reference>
<feature type="region of interest" description="Disordered" evidence="1">
    <location>
        <begin position="616"/>
        <end position="640"/>
    </location>
</feature>
<feature type="compositionally biased region" description="Low complexity" evidence="1">
    <location>
        <begin position="84"/>
        <end position="102"/>
    </location>
</feature>
<proteinExistence type="predicted"/>
<feature type="compositionally biased region" description="Acidic residues" evidence="1">
    <location>
        <begin position="1570"/>
        <end position="1582"/>
    </location>
</feature>
<feature type="transmembrane region" description="Helical" evidence="2">
    <location>
        <begin position="1179"/>
        <end position="1200"/>
    </location>
</feature>
<feature type="transmembrane region" description="Helical" evidence="2">
    <location>
        <begin position="936"/>
        <end position="964"/>
    </location>
</feature>
<feature type="compositionally biased region" description="Low complexity" evidence="1">
    <location>
        <begin position="799"/>
        <end position="817"/>
    </location>
</feature>
<feature type="region of interest" description="Disordered" evidence="1">
    <location>
        <begin position="1"/>
        <end position="52"/>
    </location>
</feature>
<keyword evidence="2" id="KW-1133">Transmembrane helix</keyword>
<feature type="region of interest" description="Disordered" evidence="1">
    <location>
        <begin position="1566"/>
        <end position="1626"/>
    </location>
</feature>
<feature type="transmembrane region" description="Helical" evidence="2">
    <location>
        <begin position="197"/>
        <end position="221"/>
    </location>
</feature>
<evidence type="ECO:0000256" key="2">
    <source>
        <dbReference type="SAM" id="Phobius"/>
    </source>
</evidence>
<feature type="compositionally biased region" description="Basic and acidic residues" evidence="1">
    <location>
        <begin position="318"/>
        <end position="334"/>
    </location>
</feature>
<feature type="compositionally biased region" description="Basic residues" evidence="1">
    <location>
        <begin position="1611"/>
        <end position="1620"/>
    </location>
</feature>